<gene>
    <name evidence="2" type="ORF">AVDCRST_MAG10-3427</name>
</gene>
<name>A0A6J4JC02_9ACTN</name>
<evidence type="ECO:0000256" key="1">
    <source>
        <dbReference type="SAM" id="MobiDB-lite"/>
    </source>
</evidence>
<feature type="compositionally biased region" description="Gly residues" evidence="1">
    <location>
        <begin position="83"/>
        <end position="96"/>
    </location>
</feature>
<accession>A0A6J4JC02</accession>
<sequence>GQGQAFGSRPQAPSRRPRAGQGVLRQPQPELQVRQRGGHARPPLRVPRPAGAQGRLPPAVDPADQRRLPSARHELQPLHLRAAGGGGGGRPQGAGRPGRHRPHGLRRPGQAGTGEPPGIV</sequence>
<organism evidence="2">
    <name type="scientific">uncultured Acidimicrobiales bacterium</name>
    <dbReference type="NCBI Taxonomy" id="310071"/>
    <lineage>
        <taxon>Bacteria</taxon>
        <taxon>Bacillati</taxon>
        <taxon>Actinomycetota</taxon>
        <taxon>Acidimicrobiia</taxon>
        <taxon>Acidimicrobiales</taxon>
        <taxon>environmental samples</taxon>
    </lineage>
</organism>
<feature type="non-terminal residue" evidence="2">
    <location>
        <position position="1"/>
    </location>
</feature>
<feature type="region of interest" description="Disordered" evidence="1">
    <location>
        <begin position="1"/>
        <end position="120"/>
    </location>
</feature>
<keyword evidence="2" id="KW-0689">Ribosomal protein</keyword>
<feature type="non-terminal residue" evidence="2">
    <location>
        <position position="120"/>
    </location>
</feature>
<proteinExistence type="predicted"/>
<dbReference type="EMBL" id="CADCTB010000208">
    <property type="protein sequence ID" value="CAA9273423.1"/>
    <property type="molecule type" value="Genomic_DNA"/>
</dbReference>
<evidence type="ECO:0000313" key="2">
    <source>
        <dbReference type="EMBL" id="CAA9273423.1"/>
    </source>
</evidence>
<dbReference type="AlphaFoldDB" id="A0A6J4JC02"/>
<feature type="compositionally biased region" description="Basic and acidic residues" evidence="1">
    <location>
        <begin position="63"/>
        <end position="76"/>
    </location>
</feature>
<reference evidence="2" key="1">
    <citation type="submission" date="2020-02" db="EMBL/GenBank/DDBJ databases">
        <authorList>
            <person name="Meier V. D."/>
        </authorList>
    </citation>
    <scope>NUCLEOTIDE SEQUENCE</scope>
    <source>
        <strain evidence="2">AVDCRST_MAG10</strain>
    </source>
</reference>
<protein>
    <submittedName>
        <fullName evidence="2">LSU ribosomal protein L20p</fullName>
    </submittedName>
</protein>
<keyword evidence="2" id="KW-0687">Ribonucleoprotein</keyword>
<feature type="compositionally biased region" description="Basic residues" evidence="1">
    <location>
        <begin position="97"/>
        <end position="106"/>
    </location>
</feature>
<dbReference type="GO" id="GO:0005840">
    <property type="term" value="C:ribosome"/>
    <property type="evidence" value="ECO:0007669"/>
    <property type="project" value="UniProtKB-KW"/>
</dbReference>